<dbReference type="RefSeq" id="WP_127051039.1">
    <property type="nucleotide sequence ID" value="NZ_RZGZ01000004.1"/>
</dbReference>
<evidence type="ECO:0000313" key="5">
    <source>
        <dbReference type="EMBL" id="RUQ98186.1"/>
    </source>
</evidence>
<keyword evidence="6" id="KW-1185">Reference proteome</keyword>
<name>A0A433JPS1_9MICO</name>
<feature type="transmembrane region" description="Helical" evidence="3">
    <location>
        <begin position="27"/>
        <end position="45"/>
    </location>
</feature>
<reference evidence="5 6" key="1">
    <citation type="submission" date="2018-12" db="EMBL/GenBank/DDBJ databases">
        <authorList>
            <person name="Li F."/>
        </authorList>
    </citation>
    <scope>NUCLEOTIDE SEQUENCE [LARGE SCALE GENOMIC DNA]</scope>
    <source>
        <strain evidence="5 6">EGI 6500705</strain>
    </source>
</reference>
<evidence type="ECO:0000256" key="1">
    <source>
        <dbReference type="ARBA" id="ARBA00022729"/>
    </source>
</evidence>
<feature type="domain" description="DUF4352" evidence="4">
    <location>
        <begin position="143"/>
        <end position="248"/>
    </location>
</feature>
<evidence type="ECO:0000313" key="6">
    <source>
        <dbReference type="Proteomes" id="UP000274909"/>
    </source>
</evidence>
<proteinExistence type="predicted"/>
<keyword evidence="3" id="KW-1133">Transmembrane helix</keyword>
<dbReference type="InterPro" id="IPR029050">
    <property type="entry name" value="Immunoprotect_excell_Ig-like"/>
</dbReference>
<organism evidence="5 6">
    <name type="scientific">Labedella endophytica</name>
    <dbReference type="NCBI Taxonomy" id="1523160"/>
    <lineage>
        <taxon>Bacteria</taxon>
        <taxon>Bacillati</taxon>
        <taxon>Actinomycetota</taxon>
        <taxon>Actinomycetes</taxon>
        <taxon>Micrococcales</taxon>
        <taxon>Microbacteriaceae</taxon>
        <taxon>Labedella</taxon>
    </lineage>
</organism>
<gene>
    <name evidence="5" type="ORF">ELQ94_14290</name>
</gene>
<evidence type="ECO:0000256" key="2">
    <source>
        <dbReference type="SAM" id="MobiDB-lite"/>
    </source>
</evidence>
<dbReference type="Proteomes" id="UP000274909">
    <property type="component" value="Unassembled WGS sequence"/>
</dbReference>
<dbReference type="EMBL" id="RZGZ01000004">
    <property type="protein sequence ID" value="RUQ98186.1"/>
    <property type="molecule type" value="Genomic_DNA"/>
</dbReference>
<feature type="transmembrane region" description="Helical" evidence="3">
    <location>
        <begin position="80"/>
        <end position="103"/>
    </location>
</feature>
<dbReference type="AlphaFoldDB" id="A0A433JPS1"/>
<evidence type="ECO:0000256" key="3">
    <source>
        <dbReference type="SAM" id="Phobius"/>
    </source>
</evidence>
<dbReference type="Pfam" id="PF11611">
    <property type="entry name" value="DUF4352"/>
    <property type="match status" value="1"/>
</dbReference>
<evidence type="ECO:0000259" key="4">
    <source>
        <dbReference type="Pfam" id="PF11611"/>
    </source>
</evidence>
<feature type="compositionally biased region" description="Polar residues" evidence="2">
    <location>
        <begin position="115"/>
        <end position="128"/>
    </location>
</feature>
<keyword evidence="1" id="KW-0732">Signal</keyword>
<dbReference type="InterPro" id="IPR029051">
    <property type="entry name" value="DUF4352"/>
</dbReference>
<keyword evidence="3" id="KW-0812">Transmembrane</keyword>
<dbReference type="Gene3D" id="2.60.40.1240">
    <property type="match status" value="1"/>
</dbReference>
<accession>A0A433JPS1</accession>
<protein>
    <submittedName>
        <fullName evidence="5">DUF4352 domain-containing protein</fullName>
    </submittedName>
</protein>
<comment type="caution">
    <text evidence="5">The sequence shown here is derived from an EMBL/GenBank/DDBJ whole genome shotgun (WGS) entry which is preliminary data.</text>
</comment>
<feature type="transmembrane region" description="Helical" evidence="3">
    <location>
        <begin position="51"/>
        <end position="68"/>
    </location>
</feature>
<sequence length="265" mass="26932">MTYAPPAGQPFSYPTQPATPTPKAKNTIGLIALIVAIVAFVFAVIPPTSFIAWLPAVVAIVLAIIGLTRKDQKKGTSIAAIVIAPVAWIIAIIVALTATLFAVGDAIDEAGSAPSVGSSVEEPTQGSDSEPEAPSEAVIGDAVVNDDGVSFTVTGMTCGLASAGEAPFDADASGEFCEVKLSVSNGSSEPISISGGDVKGFIGESSYEADTLTSSFGDDIYLADVNPGLSTEGVLYFDVPAGQQLELVELSTLFGFGDGVIVRVS</sequence>
<dbReference type="OrthoDB" id="3430849at2"/>
<feature type="region of interest" description="Disordered" evidence="2">
    <location>
        <begin position="111"/>
        <end position="135"/>
    </location>
</feature>
<keyword evidence="3" id="KW-0472">Membrane</keyword>